<sequence length="317" mass="37195">MKKMLVLMMLALPGLLAHAQVSYFGNEASNSEKLRVLKTTTTLFTLQYKDYAEQEKFKEAIKKTWTITPYKIIKPEELARYDTLSNYSFFYFDAYPEKADTITNANVVYTLKLVTPSDKPKQKEESVFATITLFPDVYTELTVKKTIDKPGSRKSLKRDMLNMLYNNSRFVNWSPGFLAGYLKQINDGLLLAQNREIDYQFYNKVRLPALAKETLYVPEYVREIFSSQSAKFPRNNSIQEPYNYKLKFLPFKELDSLILTDDVNIKYLIYTQRSNDKIISVYDSKDDKIIYQKFYFQSPVFEMNDLIDIKRTIKSIK</sequence>
<evidence type="ECO:0000313" key="2">
    <source>
        <dbReference type="EMBL" id="MCZ4224947.1"/>
    </source>
</evidence>
<proteinExistence type="predicted"/>
<name>A0ABT4L193_9SPHI</name>
<dbReference type="EMBL" id="JAPWGL010000005">
    <property type="protein sequence ID" value="MCZ4224947.1"/>
    <property type="molecule type" value="Genomic_DNA"/>
</dbReference>
<dbReference type="Proteomes" id="UP001144341">
    <property type="component" value="Unassembled WGS sequence"/>
</dbReference>
<evidence type="ECO:0000256" key="1">
    <source>
        <dbReference type="SAM" id="SignalP"/>
    </source>
</evidence>
<protein>
    <recommendedName>
        <fullName evidence="4">DUF4138 domain-containing protein</fullName>
    </recommendedName>
</protein>
<feature type="signal peptide" evidence="1">
    <location>
        <begin position="1"/>
        <end position="19"/>
    </location>
</feature>
<organism evidence="2 3">
    <name type="scientific">Pedobacter rhodius</name>
    <dbReference type="NCBI Taxonomy" id="3004098"/>
    <lineage>
        <taxon>Bacteria</taxon>
        <taxon>Pseudomonadati</taxon>
        <taxon>Bacteroidota</taxon>
        <taxon>Sphingobacteriia</taxon>
        <taxon>Sphingobacteriales</taxon>
        <taxon>Sphingobacteriaceae</taxon>
        <taxon>Pedobacter</taxon>
    </lineage>
</organism>
<evidence type="ECO:0008006" key="4">
    <source>
        <dbReference type="Google" id="ProtNLM"/>
    </source>
</evidence>
<reference evidence="2" key="1">
    <citation type="submission" date="2022-12" db="EMBL/GenBank/DDBJ databases">
        <title>Genome sequence of SJ11.</title>
        <authorList>
            <person name="Woo H."/>
        </authorList>
    </citation>
    <scope>NUCLEOTIDE SEQUENCE</scope>
    <source>
        <strain evidence="2">SJ11</strain>
    </source>
</reference>
<gene>
    <name evidence="2" type="ORF">O0931_16665</name>
</gene>
<accession>A0ABT4L193</accession>
<keyword evidence="3" id="KW-1185">Reference proteome</keyword>
<comment type="caution">
    <text evidence="2">The sequence shown here is derived from an EMBL/GenBank/DDBJ whole genome shotgun (WGS) entry which is preliminary data.</text>
</comment>
<evidence type="ECO:0000313" key="3">
    <source>
        <dbReference type="Proteomes" id="UP001144341"/>
    </source>
</evidence>
<feature type="chain" id="PRO_5046507560" description="DUF4138 domain-containing protein" evidence="1">
    <location>
        <begin position="20"/>
        <end position="317"/>
    </location>
</feature>
<dbReference type="RefSeq" id="WP_269416611.1">
    <property type="nucleotide sequence ID" value="NZ_JAPWGL010000005.1"/>
</dbReference>
<keyword evidence="1" id="KW-0732">Signal</keyword>